<dbReference type="InterPro" id="IPR019587">
    <property type="entry name" value="Polyketide_cyclase/dehydratase"/>
</dbReference>
<gene>
    <name evidence="1" type="ORF">RM543_08580</name>
</gene>
<comment type="caution">
    <text evidence="1">The sequence shown here is derived from an EMBL/GenBank/DDBJ whole genome shotgun (WGS) entry which is preliminary data.</text>
</comment>
<dbReference type="InterPro" id="IPR023393">
    <property type="entry name" value="START-like_dom_sf"/>
</dbReference>
<evidence type="ECO:0000313" key="2">
    <source>
        <dbReference type="Proteomes" id="UP001265259"/>
    </source>
</evidence>
<dbReference type="CDD" id="cd07812">
    <property type="entry name" value="SRPBCC"/>
    <property type="match status" value="1"/>
</dbReference>
<dbReference type="Pfam" id="PF10604">
    <property type="entry name" value="Polyketide_cyc2"/>
    <property type="match status" value="1"/>
</dbReference>
<dbReference type="Gene3D" id="3.30.530.20">
    <property type="match status" value="1"/>
</dbReference>
<name>A0ABU3DGC5_9RHOB</name>
<evidence type="ECO:0000313" key="1">
    <source>
        <dbReference type="EMBL" id="MDT0682740.1"/>
    </source>
</evidence>
<reference evidence="1 2" key="1">
    <citation type="submission" date="2023-09" db="EMBL/GenBank/DDBJ databases">
        <authorList>
            <person name="Rey-Velasco X."/>
        </authorList>
    </citation>
    <scope>NUCLEOTIDE SEQUENCE [LARGE SCALE GENOMIC DNA]</scope>
    <source>
        <strain evidence="1 2">F158</strain>
    </source>
</reference>
<dbReference type="EMBL" id="JAVRHL010000002">
    <property type="protein sequence ID" value="MDT0682740.1"/>
    <property type="molecule type" value="Genomic_DNA"/>
</dbReference>
<proteinExistence type="predicted"/>
<accession>A0ABU3DGC5</accession>
<protein>
    <submittedName>
        <fullName evidence="1">SRPBCC family protein</fullName>
    </submittedName>
</protein>
<dbReference type="Proteomes" id="UP001265259">
    <property type="component" value="Unassembled WGS sequence"/>
</dbReference>
<organism evidence="1 2">
    <name type="scientific">Tropicimonas omnivorans</name>
    <dbReference type="NCBI Taxonomy" id="3075590"/>
    <lineage>
        <taxon>Bacteria</taxon>
        <taxon>Pseudomonadati</taxon>
        <taxon>Pseudomonadota</taxon>
        <taxon>Alphaproteobacteria</taxon>
        <taxon>Rhodobacterales</taxon>
        <taxon>Roseobacteraceae</taxon>
        <taxon>Tropicimonas</taxon>
    </lineage>
</organism>
<dbReference type="RefSeq" id="WP_311690582.1">
    <property type="nucleotide sequence ID" value="NZ_JAVRHL010000002.1"/>
</dbReference>
<sequence length="149" mass="16922">MGGVRTVRLTHDYDAPPDRLWRLVTDYSSLARSCDGLLSFSGLPDGRVREGQEIDVRVRLFGRFPPQPYTMRVIACDDDAMTCLSEEKGMGVRRWRHAFAVTPLGSGSRLSEEIEIDAGPLTALYAAWARILYSRRHPRRVEMLERQAV</sequence>
<keyword evidence="2" id="KW-1185">Reference proteome</keyword>
<dbReference type="SUPFAM" id="SSF55961">
    <property type="entry name" value="Bet v1-like"/>
    <property type="match status" value="1"/>
</dbReference>